<evidence type="ECO:0000256" key="1">
    <source>
        <dbReference type="ARBA" id="ARBA00004180"/>
    </source>
</evidence>
<evidence type="ECO:0000313" key="8">
    <source>
        <dbReference type="EMBL" id="CAH7686578.1"/>
    </source>
</evidence>
<dbReference type="AlphaFoldDB" id="A0AAV0BKT7"/>
<dbReference type="EMBL" id="CALTRL010005801">
    <property type="protein sequence ID" value="CAH7686578.1"/>
    <property type="molecule type" value="Genomic_DNA"/>
</dbReference>
<dbReference type="PANTHER" id="PTHR10639">
    <property type="entry name" value="CLATHRIN LIGHT CHAIN"/>
    <property type="match status" value="1"/>
</dbReference>
<organism evidence="8 9">
    <name type="scientific">Phakopsora pachyrhizi</name>
    <name type="common">Asian soybean rust disease fungus</name>
    <dbReference type="NCBI Taxonomy" id="170000"/>
    <lineage>
        <taxon>Eukaryota</taxon>
        <taxon>Fungi</taxon>
        <taxon>Dikarya</taxon>
        <taxon>Basidiomycota</taxon>
        <taxon>Pucciniomycotina</taxon>
        <taxon>Pucciniomycetes</taxon>
        <taxon>Pucciniales</taxon>
        <taxon>Phakopsoraceae</taxon>
        <taxon>Phakopsora</taxon>
    </lineage>
</organism>
<evidence type="ECO:0000256" key="2">
    <source>
        <dbReference type="ARBA" id="ARBA00005263"/>
    </source>
</evidence>
<dbReference type="GO" id="GO:0006886">
    <property type="term" value="P:intracellular protein transport"/>
    <property type="evidence" value="ECO:0007669"/>
    <property type="project" value="InterPro"/>
</dbReference>
<dbReference type="GO" id="GO:0032050">
    <property type="term" value="F:clathrin heavy chain binding"/>
    <property type="evidence" value="ECO:0007669"/>
    <property type="project" value="TreeGrafter"/>
</dbReference>
<evidence type="ECO:0000256" key="4">
    <source>
        <dbReference type="ARBA" id="ARBA00023176"/>
    </source>
</evidence>
<dbReference type="GO" id="GO:0030132">
    <property type="term" value="C:clathrin coat of coated pit"/>
    <property type="evidence" value="ECO:0007669"/>
    <property type="project" value="InterPro"/>
</dbReference>
<protein>
    <recommendedName>
        <fullName evidence="6">Clathrin light chain</fullName>
    </recommendedName>
</protein>
<evidence type="ECO:0000256" key="3">
    <source>
        <dbReference type="ARBA" id="ARBA00023136"/>
    </source>
</evidence>
<evidence type="ECO:0000256" key="6">
    <source>
        <dbReference type="RuleBase" id="RU363137"/>
    </source>
</evidence>
<proteinExistence type="inferred from homology"/>
<dbReference type="PROSITE" id="PS00581">
    <property type="entry name" value="CLATHRIN_LIGHT_CHN_2"/>
    <property type="match status" value="1"/>
</dbReference>
<dbReference type="GO" id="GO:0030130">
    <property type="term" value="C:clathrin coat of trans-Golgi network vesicle"/>
    <property type="evidence" value="ECO:0007669"/>
    <property type="project" value="InterPro"/>
</dbReference>
<name>A0AAV0BKT7_PHAPC</name>
<keyword evidence="9" id="KW-1185">Reference proteome</keyword>
<reference evidence="8" key="1">
    <citation type="submission" date="2022-06" db="EMBL/GenBank/DDBJ databases">
        <authorList>
            <consortium name="SYNGENTA / RWTH Aachen University"/>
        </authorList>
    </citation>
    <scope>NUCLEOTIDE SEQUENCE</scope>
</reference>
<sequence length="263" mass="29304">MSEFPELEDFSGATTSGDPTSDFLARERELLGDEFGGVPENYEVPTVTTGDDQYSGFGKTSELIGSNNHQTNSIQLSLNVNDGVGDDLVNFQDQYPDLSHDVPSSPQANGFGGPAQSLYANQSSPYATPNVYAHTQDEEESVHIKEWRKTQQEEIRQRDERSTAKREETIIAAEKAIDDFYKGYNSQKEKNIARNKEQEASYLQSRDDQLGKGTTWERIADIIELVDSRSKTCGKSNRDLSRFKEVLLSLKREGENAPGAAGY</sequence>
<evidence type="ECO:0000256" key="7">
    <source>
        <dbReference type="SAM" id="MobiDB-lite"/>
    </source>
</evidence>
<comment type="caution">
    <text evidence="8">The sequence shown here is derived from an EMBL/GenBank/DDBJ whole genome shotgun (WGS) entry which is preliminary data.</text>
</comment>
<keyword evidence="5 6" id="KW-0968">Cytoplasmic vesicle</keyword>
<evidence type="ECO:0000313" key="9">
    <source>
        <dbReference type="Proteomes" id="UP001153365"/>
    </source>
</evidence>
<accession>A0AAV0BKT7</accession>
<keyword evidence="4 6" id="KW-0168">Coated pit</keyword>
<dbReference type="PANTHER" id="PTHR10639:SF7">
    <property type="entry name" value="CLATHRIN LIGHT CHAIN"/>
    <property type="match status" value="1"/>
</dbReference>
<dbReference type="InterPro" id="IPR000996">
    <property type="entry name" value="Clathrin_L-chain"/>
</dbReference>
<dbReference type="Proteomes" id="UP001153365">
    <property type="component" value="Unassembled WGS sequence"/>
</dbReference>
<comment type="similarity">
    <text evidence="2 6">Belongs to the clathrin light chain family.</text>
</comment>
<comment type="subcellular location">
    <subcellularLocation>
        <location evidence="1 6">Cytoplasmic vesicle membrane</location>
        <topology evidence="1 6">Peripheral membrane protein</topology>
        <orientation evidence="1 6">Cytoplasmic side</orientation>
    </subcellularLocation>
    <subcellularLocation>
        <location evidence="6">Membrane</location>
        <location evidence="6">Coated pit</location>
        <topology evidence="6">Peripheral membrane protein</topology>
        <orientation evidence="6">Cytoplasmic side</orientation>
    </subcellularLocation>
    <text evidence="6">Cytoplasmic face of coated pits and vesicles.</text>
</comment>
<feature type="region of interest" description="Disordered" evidence="7">
    <location>
        <begin position="1"/>
        <end position="21"/>
    </location>
</feature>
<dbReference type="GO" id="GO:0072583">
    <property type="term" value="P:clathrin-dependent endocytosis"/>
    <property type="evidence" value="ECO:0007669"/>
    <property type="project" value="TreeGrafter"/>
</dbReference>
<keyword evidence="3 6" id="KW-0472">Membrane</keyword>
<dbReference type="Pfam" id="PF01086">
    <property type="entry name" value="Clathrin_lg_ch"/>
    <property type="match status" value="1"/>
</dbReference>
<comment type="function">
    <text evidence="6">Clathrin is the major protein of the polyhedral coat of coated pits and vesicles.</text>
</comment>
<feature type="region of interest" description="Disordered" evidence="7">
    <location>
        <begin position="35"/>
        <end position="62"/>
    </location>
</feature>
<feature type="compositionally biased region" description="Polar residues" evidence="7">
    <location>
        <begin position="118"/>
        <end position="127"/>
    </location>
</feature>
<feature type="region of interest" description="Disordered" evidence="7">
    <location>
        <begin position="102"/>
        <end position="129"/>
    </location>
</feature>
<gene>
    <name evidence="8" type="ORF">PPACK8108_LOCUS21246</name>
</gene>
<dbReference type="GO" id="GO:0005198">
    <property type="term" value="F:structural molecule activity"/>
    <property type="evidence" value="ECO:0007669"/>
    <property type="project" value="InterPro"/>
</dbReference>
<evidence type="ECO:0000256" key="5">
    <source>
        <dbReference type="ARBA" id="ARBA00023329"/>
    </source>
</evidence>